<keyword evidence="4" id="KW-1185">Reference proteome</keyword>
<dbReference type="GO" id="GO:0005783">
    <property type="term" value="C:endoplasmic reticulum"/>
    <property type="evidence" value="ECO:0007669"/>
    <property type="project" value="InterPro"/>
</dbReference>
<feature type="compositionally biased region" description="Basic and acidic residues" evidence="1">
    <location>
        <begin position="174"/>
        <end position="183"/>
    </location>
</feature>
<evidence type="ECO:0000313" key="3">
    <source>
        <dbReference type="EMBL" id="ORY36209.1"/>
    </source>
</evidence>
<keyword evidence="2" id="KW-0812">Transmembrane</keyword>
<dbReference type="Proteomes" id="UP000193642">
    <property type="component" value="Unassembled WGS sequence"/>
</dbReference>
<dbReference type="InterPro" id="IPR012098">
    <property type="entry name" value="SND3_fun"/>
</dbReference>
<dbReference type="GO" id="GO:0045047">
    <property type="term" value="P:protein targeting to ER"/>
    <property type="evidence" value="ECO:0007669"/>
    <property type="project" value="InterPro"/>
</dbReference>
<feature type="region of interest" description="Disordered" evidence="1">
    <location>
        <begin position="162"/>
        <end position="191"/>
    </location>
</feature>
<evidence type="ECO:0008006" key="5">
    <source>
        <dbReference type="Google" id="ProtNLM"/>
    </source>
</evidence>
<dbReference type="OrthoDB" id="18139at2759"/>
<protein>
    <recommendedName>
        <fullName evidence="5">Inorganic phosphate transport PHO88</fullName>
    </recommendedName>
</protein>
<proteinExistence type="predicted"/>
<feature type="transmembrane region" description="Helical" evidence="2">
    <location>
        <begin position="7"/>
        <end position="25"/>
    </location>
</feature>
<evidence type="ECO:0000256" key="1">
    <source>
        <dbReference type="SAM" id="MobiDB-lite"/>
    </source>
</evidence>
<comment type="caution">
    <text evidence="3">The sequence shown here is derived from an EMBL/GenBank/DDBJ whole genome shotgun (WGS) entry which is preliminary data.</text>
</comment>
<dbReference type="Pfam" id="PF10032">
    <property type="entry name" value="Pho88"/>
    <property type="match status" value="1"/>
</dbReference>
<feature type="transmembrane region" description="Helical" evidence="2">
    <location>
        <begin position="37"/>
        <end position="56"/>
    </location>
</feature>
<evidence type="ECO:0000313" key="4">
    <source>
        <dbReference type="Proteomes" id="UP000193642"/>
    </source>
</evidence>
<dbReference type="EMBL" id="MCGO01000057">
    <property type="protein sequence ID" value="ORY36209.1"/>
    <property type="molecule type" value="Genomic_DNA"/>
</dbReference>
<accession>A0A1Y2BN81</accession>
<evidence type="ECO:0000256" key="2">
    <source>
        <dbReference type="SAM" id="Phobius"/>
    </source>
</evidence>
<dbReference type="AlphaFoldDB" id="A0A1Y2BN81"/>
<gene>
    <name evidence="3" type="ORF">BCR33DRAFT_722317</name>
</gene>
<dbReference type="PANTHER" id="PTHR28112:SF1">
    <property type="entry name" value="SRP-INDEPENDENT TARGETING PROTEIN 3"/>
    <property type="match status" value="1"/>
</dbReference>
<organism evidence="3 4">
    <name type="scientific">Rhizoclosmatium globosum</name>
    <dbReference type="NCBI Taxonomy" id="329046"/>
    <lineage>
        <taxon>Eukaryota</taxon>
        <taxon>Fungi</taxon>
        <taxon>Fungi incertae sedis</taxon>
        <taxon>Chytridiomycota</taxon>
        <taxon>Chytridiomycota incertae sedis</taxon>
        <taxon>Chytridiomycetes</taxon>
        <taxon>Chytridiales</taxon>
        <taxon>Chytriomycetaceae</taxon>
        <taxon>Rhizoclosmatium</taxon>
    </lineage>
</organism>
<keyword evidence="2" id="KW-1133">Transmembrane helix</keyword>
<sequence>MSFDSKSLAPFINIALVLGINQLATRFDLERTEFIPYIRAAYFTVQLLTLTIAYYIKNKIEEKNDKTALIYTEAKSMFDPKNVETITTTVKEYDAKKADETMQQTVLAVVMMGIMHFQFGFIRPLLLQAIMGLRNVYTTPLFELYILGKPATGALARPWKKNMFEPPAQTPTPKEAKAIEKKEAKKKLNKE</sequence>
<dbReference type="GO" id="GO:0005739">
    <property type="term" value="C:mitochondrion"/>
    <property type="evidence" value="ECO:0007669"/>
    <property type="project" value="TreeGrafter"/>
</dbReference>
<feature type="transmembrane region" description="Helical" evidence="2">
    <location>
        <begin position="106"/>
        <end position="126"/>
    </location>
</feature>
<dbReference type="STRING" id="329046.A0A1Y2BN81"/>
<dbReference type="PANTHER" id="PTHR28112">
    <property type="entry name" value="SRP-INDEPENDENT TARGETING PROTEIN 3"/>
    <property type="match status" value="1"/>
</dbReference>
<name>A0A1Y2BN81_9FUNG</name>
<keyword evidence="2" id="KW-0472">Membrane</keyword>
<reference evidence="3 4" key="1">
    <citation type="submission" date="2016-07" db="EMBL/GenBank/DDBJ databases">
        <title>Pervasive Adenine N6-methylation of Active Genes in Fungi.</title>
        <authorList>
            <consortium name="DOE Joint Genome Institute"/>
            <person name="Mondo S.J."/>
            <person name="Dannebaum R.O."/>
            <person name="Kuo R.C."/>
            <person name="Labutti K."/>
            <person name="Haridas S."/>
            <person name="Kuo A."/>
            <person name="Salamov A."/>
            <person name="Ahrendt S.R."/>
            <person name="Lipzen A."/>
            <person name="Sullivan W."/>
            <person name="Andreopoulos W.B."/>
            <person name="Clum A."/>
            <person name="Lindquist E."/>
            <person name="Daum C."/>
            <person name="Ramamoorthy G.K."/>
            <person name="Gryganskyi A."/>
            <person name="Culley D."/>
            <person name="Magnuson J.K."/>
            <person name="James T.Y."/>
            <person name="O'Malley M.A."/>
            <person name="Stajich J.E."/>
            <person name="Spatafora J.W."/>
            <person name="Visel A."/>
            <person name="Grigoriev I.V."/>
        </authorList>
    </citation>
    <scope>NUCLEOTIDE SEQUENCE [LARGE SCALE GENOMIC DNA]</scope>
    <source>
        <strain evidence="3 4">JEL800</strain>
    </source>
</reference>